<evidence type="ECO:0000256" key="1">
    <source>
        <dbReference type="SAM" id="MobiDB-lite"/>
    </source>
</evidence>
<keyword evidence="3" id="KW-1185">Reference proteome</keyword>
<name>A0A6N1CJK9_9PSED</name>
<dbReference type="KEGG" id="pbz:GN234_23120"/>
<reference evidence="2 3" key="1">
    <citation type="submission" date="2020-02" db="EMBL/GenBank/DDBJ databases">
        <authorList>
            <person name="Liang J."/>
        </authorList>
    </citation>
    <scope>NUCLEOTIDE SEQUENCE [LARGE SCALE GENOMIC DNA]</scope>
    <source>
        <strain evidence="2 3">L22-9</strain>
    </source>
</reference>
<evidence type="ECO:0000313" key="2">
    <source>
        <dbReference type="EMBL" id="QKS84662.1"/>
    </source>
</evidence>
<dbReference type="Proteomes" id="UP000509545">
    <property type="component" value="Chromosome"/>
</dbReference>
<dbReference type="EMBL" id="CP048810">
    <property type="protein sequence ID" value="QKS84662.1"/>
    <property type="molecule type" value="Genomic_DNA"/>
</dbReference>
<evidence type="ECO:0000313" key="3">
    <source>
        <dbReference type="Proteomes" id="UP000509545"/>
    </source>
</evidence>
<dbReference type="AlphaFoldDB" id="A0A6N1CJK9"/>
<gene>
    <name evidence="2" type="ORF">GN234_23120</name>
</gene>
<accession>A0A6N1CJK9</accession>
<proteinExistence type="predicted"/>
<organism evidence="2 3">
    <name type="scientific">Pseudomonas bijieensis</name>
    <dbReference type="NCBI Taxonomy" id="2681983"/>
    <lineage>
        <taxon>Bacteria</taxon>
        <taxon>Pseudomonadati</taxon>
        <taxon>Pseudomonadota</taxon>
        <taxon>Gammaproteobacteria</taxon>
        <taxon>Pseudomonadales</taxon>
        <taxon>Pseudomonadaceae</taxon>
        <taxon>Pseudomonas</taxon>
    </lineage>
</organism>
<feature type="region of interest" description="Disordered" evidence="1">
    <location>
        <begin position="1"/>
        <end position="31"/>
    </location>
</feature>
<sequence length="65" mass="7055">MRPDVVGLTNGRLTNNAANMTGRPLSMGNDHPDRFQAADLAEQQVHDFIDGQVRRAAIGQPISPD</sequence>
<protein>
    <submittedName>
        <fullName evidence="2">Uncharacterized protein</fullName>
    </submittedName>
</protein>